<dbReference type="RefSeq" id="WP_030151827.1">
    <property type="nucleotide sequence ID" value="NZ_JOFV01000009.1"/>
</dbReference>
<evidence type="ECO:0000256" key="1">
    <source>
        <dbReference type="ARBA" id="ARBA00011046"/>
    </source>
</evidence>
<gene>
    <name evidence="5" type="ORF">EQW73_12370</name>
    <name evidence="6" type="ORF">EQW78_06340</name>
</gene>
<evidence type="ECO:0000313" key="7">
    <source>
        <dbReference type="Proteomes" id="UP000289805"/>
    </source>
</evidence>
<dbReference type="OrthoDB" id="9813987at2"/>
<evidence type="ECO:0000313" key="5">
    <source>
        <dbReference type="EMBL" id="RXR25072.1"/>
    </source>
</evidence>
<keyword evidence="4" id="KW-0804">Transcription</keyword>
<reference evidence="7 8" key="1">
    <citation type="submission" date="2019-01" db="EMBL/GenBank/DDBJ databases">
        <title>Oerskovia turbata Genome sequencing and assembly.</title>
        <authorList>
            <person name="Dou T."/>
        </authorList>
    </citation>
    <scope>NUCLEOTIDE SEQUENCE [LARGE SCALE GENOMIC DNA]</scope>
    <source>
        <strain evidence="6 7">JCM12123</strain>
        <strain evidence="5 8">JCM3160</strain>
    </source>
</reference>
<dbReference type="Gene3D" id="1.10.10.10">
    <property type="entry name" value="Winged helix-like DNA-binding domain superfamily/Winged helix DNA-binding domain"/>
    <property type="match status" value="1"/>
</dbReference>
<dbReference type="Gene3D" id="6.10.140.850">
    <property type="match status" value="1"/>
</dbReference>
<accession>A0A4Q1KXY6</accession>
<dbReference type="InterPro" id="IPR036390">
    <property type="entry name" value="WH_DNA-bd_sf"/>
</dbReference>
<evidence type="ECO:0000313" key="6">
    <source>
        <dbReference type="EMBL" id="RXR35218.1"/>
    </source>
</evidence>
<dbReference type="Proteomes" id="UP000290517">
    <property type="component" value="Unassembled WGS sequence"/>
</dbReference>
<dbReference type="Pfam" id="PF03965">
    <property type="entry name" value="Penicillinase_R"/>
    <property type="match status" value="1"/>
</dbReference>
<dbReference type="Proteomes" id="UP000289805">
    <property type="component" value="Unassembled WGS sequence"/>
</dbReference>
<dbReference type="AlphaFoldDB" id="A0A4Q1KXY6"/>
<dbReference type="GO" id="GO:0003677">
    <property type="term" value="F:DNA binding"/>
    <property type="evidence" value="ECO:0007669"/>
    <property type="project" value="UniProtKB-KW"/>
</dbReference>
<evidence type="ECO:0000313" key="8">
    <source>
        <dbReference type="Proteomes" id="UP000290517"/>
    </source>
</evidence>
<dbReference type="EMBL" id="SDJR01000007">
    <property type="protein sequence ID" value="RXR25072.1"/>
    <property type="molecule type" value="Genomic_DNA"/>
</dbReference>
<organism evidence="6 7">
    <name type="scientific">Oerskovia turbata</name>
    <dbReference type="NCBI Taxonomy" id="1713"/>
    <lineage>
        <taxon>Bacteria</taxon>
        <taxon>Bacillati</taxon>
        <taxon>Actinomycetota</taxon>
        <taxon>Actinomycetes</taxon>
        <taxon>Micrococcales</taxon>
        <taxon>Cellulomonadaceae</taxon>
        <taxon>Oerskovia</taxon>
    </lineage>
</organism>
<sequence length="120" mass="13020">MPDASAPHLGDLERKVMEILWDCPHELCTRKVLEQTSTDLAYTTVATVLTNLARKGMVEKVLSGRTWAYRALTSRGEYVAALMTQVLLAGGDHAPPLRHFVESLSAADVATLRGLLADGS</sequence>
<dbReference type="InterPro" id="IPR036388">
    <property type="entry name" value="WH-like_DNA-bd_sf"/>
</dbReference>
<dbReference type="GO" id="GO:0045892">
    <property type="term" value="P:negative regulation of DNA-templated transcription"/>
    <property type="evidence" value="ECO:0007669"/>
    <property type="project" value="InterPro"/>
</dbReference>
<dbReference type="InterPro" id="IPR005650">
    <property type="entry name" value="BlaI_family"/>
</dbReference>
<name>A0A4Q1KXY6_9CELL</name>
<protein>
    <submittedName>
        <fullName evidence="6">BlaI/MecI/CopY family transcriptional regulator</fullName>
    </submittedName>
</protein>
<comment type="similarity">
    <text evidence="1">Belongs to the BlaI transcriptional regulatory family.</text>
</comment>
<dbReference type="STRING" id="1713.GCA_000718325_02321"/>
<keyword evidence="3" id="KW-0238">DNA-binding</keyword>
<evidence type="ECO:0000256" key="4">
    <source>
        <dbReference type="ARBA" id="ARBA00023163"/>
    </source>
</evidence>
<keyword evidence="8" id="KW-1185">Reference proteome</keyword>
<proteinExistence type="inferred from homology"/>
<keyword evidence="2" id="KW-0805">Transcription regulation</keyword>
<dbReference type="SUPFAM" id="SSF46785">
    <property type="entry name" value="Winged helix' DNA-binding domain"/>
    <property type="match status" value="1"/>
</dbReference>
<dbReference type="EMBL" id="SDJQ01000008">
    <property type="protein sequence ID" value="RXR35218.1"/>
    <property type="molecule type" value="Genomic_DNA"/>
</dbReference>
<evidence type="ECO:0000256" key="3">
    <source>
        <dbReference type="ARBA" id="ARBA00023125"/>
    </source>
</evidence>
<evidence type="ECO:0000256" key="2">
    <source>
        <dbReference type="ARBA" id="ARBA00023015"/>
    </source>
</evidence>
<comment type="caution">
    <text evidence="6">The sequence shown here is derived from an EMBL/GenBank/DDBJ whole genome shotgun (WGS) entry which is preliminary data.</text>
</comment>